<dbReference type="InterPro" id="IPR051044">
    <property type="entry name" value="MAG_DAG_Lipase"/>
</dbReference>
<dbReference type="InterPro" id="IPR022742">
    <property type="entry name" value="Hydrolase_4"/>
</dbReference>
<evidence type="ECO:0000259" key="1">
    <source>
        <dbReference type="Pfam" id="PF12146"/>
    </source>
</evidence>
<dbReference type="Pfam" id="PF12146">
    <property type="entry name" value="Hydrolase_4"/>
    <property type="match status" value="1"/>
</dbReference>
<dbReference type="EMBL" id="JAJNNZ010000021">
    <property type="protein sequence ID" value="MCJ2378734.1"/>
    <property type="molecule type" value="Genomic_DNA"/>
</dbReference>
<protein>
    <submittedName>
        <fullName evidence="2">Alpha/beta fold hydrolase</fullName>
    </submittedName>
</protein>
<keyword evidence="3" id="KW-1185">Reference proteome</keyword>
<feature type="domain" description="Serine aminopeptidase S33" evidence="1">
    <location>
        <begin position="54"/>
        <end position="311"/>
    </location>
</feature>
<evidence type="ECO:0000313" key="3">
    <source>
        <dbReference type="Proteomes" id="UP001139488"/>
    </source>
</evidence>
<dbReference type="AlphaFoldDB" id="A0A9X1WKX8"/>
<name>A0A9X1WKX8_9VIBR</name>
<dbReference type="Gene3D" id="3.40.50.1820">
    <property type="entry name" value="alpha/beta hydrolase"/>
    <property type="match status" value="1"/>
</dbReference>
<dbReference type="GO" id="GO:0016787">
    <property type="term" value="F:hydrolase activity"/>
    <property type="evidence" value="ECO:0007669"/>
    <property type="project" value="UniProtKB-KW"/>
</dbReference>
<gene>
    <name evidence="2" type="ORF">LNL84_18135</name>
</gene>
<sequence length="327" mass="37547">MSETSTAATLYTQESNFEQAIQADIAALWETRDEGYFSTKDNKQLFWCSLTHPKHNKALLVVNGRIESAWKYQELFYDFYQQGYDVYSFDHRGQGLSTHLAPDPQMGHIIDFDDYINDMDDLVSFFPLSRYQQRMILAHSMGGAIATRYIQTHPDHGFDKIALSAPMYGVNIPWYFKPLAITVSQIMTALYPTPTYAPGYQSYAPKPFEINPLSQSRVRYQWFRRLYEDKPELKIGGPSTQWVWQGLIAAKQCIQQTRQISIPLLLVQAGEDKIVCNDSQIKFVHKLQRTNPKVQSLTINGAKHEVLFESDQYRNAALSAIGAFFNL</sequence>
<evidence type="ECO:0000313" key="2">
    <source>
        <dbReference type="EMBL" id="MCJ2378734.1"/>
    </source>
</evidence>
<keyword evidence="2" id="KW-0378">Hydrolase</keyword>
<dbReference type="Proteomes" id="UP001139488">
    <property type="component" value="Unassembled WGS sequence"/>
</dbReference>
<accession>A0A9X1WKX8</accession>
<proteinExistence type="predicted"/>
<organism evidence="2 3">
    <name type="scientific">Vibrio gelatinilyticus</name>
    <dbReference type="NCBI Taxonomy" id="2893468"/>
    <lineage>
        <taxon>Bacteria</taxon>
        <taxon>Pseudomonadati</taxon>
        <taxon>Pseudomonadota</taxon>
        <taxon>Gammaproteobacteria</taxon>
        <taxon>Vibrionales</taxon>
        <taxon>Vibrionaceae</taxon>
        <taxon>Vibrio</taxon>
    </lineage>
</organism>
<dbReference type="SUPFAM" id="SSF53474">
    <property type="entry name" value="alpha/beta-Hydrolases"/>
    <property type="match status" value="1"/>
</dbReference>
<comment type="caution">
    <text evidence="2">The sequence shown here is derived from an EMBL/GenBank/DDBJ whole genome shotgun (WGS) entry which is preliminary data.</text>
</comment>
<reference evidence="2" key="1">
    <citation type="submission" date="2021-11" db="EMBL/GenBank/DDBJ databases">
        <title>Vibrio ZSDE26 sp. nov. and Vibrio ZSDZ34 sp. nov., isolated from coastal seawater in Qingdao.</title>
        <authorList>
            <person name="Zhang P."/>
        </authorList>
    </citation>
    <scope>NUCLEOTIDE SEQUENCE</scope>
    <source>
        <strain evidence="2">ZSDZ34</strain>
    </source>
</reference>
<dbReference type="PANTHER" id="PTHR11614">
    <property type="entry name" value="PHOSPHOLIPASE-RELATED"/>
    <property type="match status" value="1"/>
</dbReference>
<dbReference type="InterPro" id="IPR029058">
    <property type="entry name" value="AB_hydrolase_fold"/>
</dbReference>
<dbReference type="RefSeq" id="WP_244359131.1">
    <property type="nucleotide sequence ID" value="NZ_JAJNNZ010000021.1"/>
</dbReference>